<dbReference type="InParanoid" id="A0A2V0NL51"/>
<dbReference type="Proteomes" id="UP000247498">
    <property type="component" value="Unassembled WGS sequence"/>
</dbReference>
<dbReference type="AlphaFoldDB" id="A0A2V0NL51"/>
<dbReference type="PANTHER" id="PTHR43212">
    <property type="entry name" value="QUERCETIN 2,3-DIOXYGENASE"/>
    <property type="match status" value="1"/>
</dbReference>
<dbReference type="OrthoDB" id="198735at2759"/>
<sequence>MAAAALRPAAIQLVPASSLHVSRPVWWLESRFHFSFADYFDRERMNFGALRVVNDDLVKGGAGFGTHPHRDAEIFSYVLDGRLTHADSMGNRESLGRGGVQYMSAGSGVTHSEENDHEETCRFIQVWLTPAARGLEPQYGSSTHERGARHNRLLQILAGTGPPPDWPGLAAAGTRPPPRLHADTNVVVSESDGGVAHALTLGPARQAYLLCMEGALTANGQRLGARDAARVSGDGAAPAALEVAALGERAHFLVVEMAQPPGG</sequence>
<keyword evidence="2" id="KW-0479">Metal-binding</keyword>
<dbReference type="Gene3D" id="2.60.120.10">
    <property type="entry name" value="Jelly Rolls"/>
    <property type="match status" value="2"/>
</dbReference>
<accession>A0A2V0NL51</accession>
<proteinExistence type="inferred from homology"/>
<dbReference type="PIRSF" id="PIRSF006232">
    <property type="entry name" value="Pirin"/>
    <property type="match status" value="1"/>
</dbReference>
<evidence type="ECO:0000256" key="3">
    <source>
        <dbReference type="RuleBase" id="RU003457"/>
    </source>
</evidence>
<dbReference type="SUPFAM" id="SSF51182">
    <property type="entry name" value="RmlC-like cupins"/>
    <property type="match status" value="1"/>
</dbReference>
<dbReference type="InterPro" id="IPR011051">
    <property type="entry name" value="RmlC_Cupin_sf"/>
</dbReference>
<evidence type="ECO:0000313" key="6">
    <source>
        <dbReference type="EMBL" id="GBF87789.1"/>
    </source>
</evidence>
<name>A0A2V0NL51_9CHLO</name>
<dbReference type="InterPro" id="IPR041602">
    <property type="entry name" value="Quercetinase_C"/>
</dbReference>
<keyword evidence="2" id="KW-0408">Iron</keyword>
<dbReference type="CDD" id="cd02910">
    <property type="entry name" value="cupin_Yhhw_N"/>
    <property type="match status" value="1"/>
</dbReference>
<feature type="binding site" evidence="2">
    <location>
        <position position="113"/>
    </location>
    <ligand>
        <name>Fe cation</name>
        <dbReference type="ChEBI" id="CHEBI:24875"/>
    </ligand>
</feature>
<dbReference type="GO" id="GO:0046872">
    <property type="term" value="F:metal ion binding"/>
    <property type="evidence" value="ECO:0007669"/>
    <property type="project" value="UniProtKB-KW"/>
</dbReference>
<dbReference type="InterPro" id="IPR014710">
    <property type="entry name" value="RmlC-like_jellyroll"/>
</dbReference>
<feature type="domain" description="Quercetin 2,3-dioxygenase C-terminal cupin" evidence="5">
    <location>
        <begin position="179"/>
        <end position="257"/>
    </location>
</feature>
<reference evidence="6 7" key="1">
    <citation type="journal article" date="2018" name="Sci. Rep.">
        <title>Raphidocelis subcapitata (=Pseudokirchneriella subcapitata) provides an insight into genome evolution and environmental adaptations in the Sphaeropleales.</title>
        <authorList>
            <person name="Suzuki S."/>
            <person name="Yamaguchi H."/>
            <person name="Nakajima N."/>
            <person name="Kawachi M."/>
        </authorList>
    </citation>
    <scope>NUCLEOTIDE SEQUENCE [LARGE SCALE GENOMIC DNA]</scope>
    <source>
        <strain evidence="6 7">NIES-35</strain>
    </source>
</reference>
<evidence type="ECO:0000259" key="5">
    <source>
        <dbReference type="Pfam" id="PF17954"/>
    </source>
</evidence>
<dbReference type="PANTHER" id="PTHR43212:SF3">
    <property type="entry name" value="QUERCETIN 2,3-DIOXYGENASE"/>
    <property type="match status" value="1"/>
</dbReference>
<evidence type="ECO:0000256" key="1">
    <source>
        <dbReference type="ARBA" id="ARBA00008416"/>
    </source>
</evidence>
<dbReference type="STRING" id="307507.A0A2V0NL51"/>
<dbReference type="Pfam" id="PF17954">
    <property type="entry name" value="Pirin_C_2"/>
    <property type="match status" value="1"/>
</dbReference>
<keyword evidence="7" id="KW-1185">Reference proteome</keyword>
<feature type="binding site" evidence="2">
    <location>
        <position position="69"/>
    </location>
    <ligand>
        <name>Fe cation</name>
        <dbReference type="ChEBI" id="CHEBI:24875"/>
    </ligand>
</feature>
<evidence type="ECO:0000259" key="4">
    <source>
        <dbReference type="Pfam" id="PF02678"/>
    </source>
</evidence>
<comment type="caution">
    <text evidence="6">The sequence shown here is derived from an EMBL/GenBank/DDBJ whole genome shotgun (WGS) entry which is preliminary data.</text>
</comment>
<feature type="binding site" evidence="2">
    <location>
        <position position="111"/>
    </location>
    <ligand>
        <name>Fe cation</name>
        <dbReference type="ChEBI" id="CHEBI:24875"/>
    </ligand>
</feature>
<dbReference type="InterPro" id="IPR003829">
    <property type="entry name" value="Pirin_N_dom"/>
</dbReference>
<comment type="similarity">
    <text evidence="1 3">Belongs to the pirin family.</text>
</comment>
<evidence type="ECO:0000313" key="7">
    <source>
        <dbReference type="Proteomes" id="UP000247498"/>
    </source>
</evidence>
<feature type="binding site" evidence="2">
    <location>
        <position position="67"/>
    </location>
    <ligand>
        <name>Fe cation</name>
        <dbReference type="ChEBI" id="CHEBI:24875"/>
    </ligand>
</feature>
<protein>
    <submittedName>
        <fullName evidence="6">HAD subfamily IA</fullName>
    </submittedName>
</protein>
<dbReference type="Pfam" id="PF02678">
    <property type="entry name" value="Pirin"/>
    <property type="match status" value="1"/>
</dbReference>
<dbReference type="EMBL" id="BDRX01000002">
    <property type="protein sequence ID" value="GBF87789.1"/>
    <property type="molecule type" value="Genomic_DNA"/>
</dbReference>
<feature type="domain" description="Pirin N-terminal" evidence="4">
    <location>
        <begin position="26"/>
        <end position="128"/>
    </location>
</feature>
<comment type="cofactor">
    <cofactor evidence="2">
        <name>Fe cation</name>
        <dbReference type="ChEBI" id="CHEBI:24875"/>
    </cofactor>
    <text evidence="2">Binds 1 Fe cation per subunit.</text>
</comment>
<dbReference type="InterPro" id="IPR012093">
    <property type="entry name" value="Pirin"/>
</dbReference>
<evidence type="ECO:0000256" key="2">
    <source>
        <dbReference type="PIRSR" id="PIRSR006232-1"/>
    </source>
</evidence>
<gene>
    <name evidence="6" type="ORF">Rsub_00500</name>
</gene>
<organism evidence="6 7">
    <name type="scientific">Raphidocelis subcapitata</name>
    <dbReference type="NCBI Taxonomy" id="307507"/>
    <lineage>
        <taxon>Eukaryota</taxon>
        <taxon>Viridiplantae</taxon>
        <taxon>Chlorophyta</taxon>
        <taxon>core chlorophytes</taxon>
        <taxon>Chlorophyceae</taxon>
        <taxon>CS clade</taxon>
        <taxon>Sphaeropleales</taxon>
        <taxon>Selenastraceae</taxon>
        <taxon>Raphidocelis</taxon>
    </lineage>
</organism>